<name>A0ABW5WC61_9PSEU</name>
<evidence type="ECO:0000313" key="9">
    <source>
        <dbReference type="Proteomes" id="UP001597478"/>
    </source>
</evidence>
<dbReference type="InterPro" id="IPR014048">
    <property type="entry name" value="MethylDNA_cys_MeTrfase_DNA-bd"/>
</dbReference>
<dbReference type="Gene3D" id="1.10.10.10">
    <property type="entry name" value="Winged helix-like DNA-binding domain superfamily/Winged helix DNA-binding domain"/>
    <property type="match status" value="1"/>
</dbReference>
<comment type="catalytic activity">
    <reaction evidence="6">
        <text>a 6-O-methyl-2'-deoxyguanosine in DNA + L-cysteinyl-[protein] = S-methyl-L-cysteinyl-[protein] + a 2'-deoxyguanosine in DNA</text>
        <dbReference type="Rhea" id="RHEA:24000"/>
        <dbReference type="Rhea" id="RHEA-COMP:10131"/>
        <dbReference type="Rhea" id="RHEA-COMP:10132"/>
        <dbReference type="Rhea" id="RHEA-COMP:11367"/>
        <dbReference type="Rhea" id="RHEA-COMP:11368"/>
        <dbReference type="ChEBI" id="CHEBI:29950"/>
        <dbReference type="ChEBI" id="CHEBI:82612"/>
        <dbReference type="ChEBI" id="CHEBI:85445"/>
        <dbReference type="ChEBI" id="CHEBI:85448"/>
        <dbReference type="EC" id="2.1.1.63"/>
    </reaction>
</comment>
<evidence type="ECO:0000256" key="1">
    <source>
        <dbReference type="ARBA" id="ARBA00001286"/>
    </source>
</evidence>
<keyword evidence="4" id="KW-0227">DNA damage</keyword>
<dbReference type="CDD" id="cd06445">
    <property type="entry name" value="ATase"/>
    <property type="match status" value="1"/>
</dbReference>
<dbReference type="PANTHER" id="PTHR10815:SF5">
    <property type="entry name" value="METHYLATED-DNA--PROTEIN-CYSTEINE METHYLTRANSFERASE"/>
    <property type="match status" value="1"/>
</dbReference>
<evidence type="ECO:0000259" key="7">
    <source>
        <dbReference type="Pfam" id="PF01035"/>
    </source>
</evidence>
<dbReference type="SUPFAM" id="SSF53155">
    <property type="entry name" value="Methylated DNA-protein cysteine methyltransferase domain"/>
    <property type="match status" value="1"/>
</dbReference>
<proteinExistence type="predicted"/>
<dbReference type="Proteomes" id="UP001597478">
    <property type="component" value="Unassembled WGS sequence"/>
</dbReference>
<comment type="caution">
    <text evidence="8">The sequence shown here is derived from an EMBL/GenBank/DDBJ whole genome shotgun (WGS) entry which is preliminary data.</text>
</comment>
<gene>
    <name evidence="8" type="ORF">ACFS2C_19520</name>
</gene>
<protein>
    <submittedName>
        <fullName evidence="8">Methylated-DNA--[protein]-cysteine S-methyltransferase</fullName>
        <ecNumber evidence="8">2.1.1.63</ecNumber>
    </submittedName>
</protein>
<dbReference type="SUPFAM" id="SSF46767">
    <property type="entry name" value="Methylated DNA-protein cysteine methyltransferase, C-terminal domain"/>
    <property type="match status" value="1"/>
</dbReference>
<evidence type="ECO:0000256" key="4">
    <source>
        <dbReference type="ARBA" id="ARBA00022763"/>
    </source>
</evidence>
<reference evidence="9" key="1">
    <citation type="journal article" date="2019" name="Int. J. Syst. Evol. Microbiol.">
        <title>The Global Catalogue of Microorganisms (GCM) 10K type strain sequencing project: providing services to taxonomists for standard genome sequencing and annotation.</title>
        <authorList>
            <consortium name="The Broad Institute Genomics Platform"/>
            <consortium name="The Broad Institute Genome Sequencing Center for Infectious Disease"/>
            <person name="Wu L."/>
            <person name="Ma J."/>
        </authorList>
    </citation>
    <scope>NUCLEOTIDE SEQUENCE [LARGE SCALE GENOMIC DNA]</scope>
    <source>
        <strain evidence="9">IBRC-M 10906</strain>
    </source>
</reference>
<accession>A0ABW5WC61</accession>
<dbReference type="InterPro" id="IPR036217">
    <property type="entry name" value="MethylDNA_cys_MeTrfase_DNAb"/>
</dbReference>
<evidence type="ECO:0000313" key="8">
    <source>
        <dbReference type="EMBL" id="MFD2801583.1"/>
    </source>
</evidence>
<dbReference type="GO" id="GO:0032259">
    <property type="term" value="P:methylation"/>
    <property type="evidence" value="ECO:0007669"/>
    <property type="project" value="UniProtKB-KW"/>
</dbReference>
<dbReference type="RefSeq" id="WP_377393514.1">
    <property type="nucleotide sequence ID" value="NZ_JBHSAN010000035.1"/>
</dbReference>
<feature type="domain" description="Methylated-DNA-[protein]-cysteine S-methyltransferase DNA binding" evidence="7">
    <location>
        <begin position="89"/>
        <end position="170"/>
    </location>
</feature>
<evidence type="ECO:0000256" key="2">
    <source>
        <dbReference type="ARBA" id="ARBA00022603"/>
    </source>
</evidence>
<keyword evidence="2 8" id="KW-0489">Methyltransferase</keyword>
<keyword evidence="9" id="KW-1185">Reference proteome</keyword>
<dbReference type="InterPro" id="IPR001497">
    <property type="entry name" value="MethylDNA_cys_MeTrfase_AS"/>
</dbReference>
<organism evidence="8 9">
    <name type="scientific">Prauserella oleivorans</name>
    <dbReference type="NCBI Taxonomy" id="1478153"/>
    <lineage>
        <taxon>Bacteria</taxon>
        <taxon>Bacillati</taxon>
        <taxon>Actinomycetota</taxon>
        <taxon>Actinomycetes</taxon>
        <taxon>Pseudonocardiales</taxon>
        <taxon>Pseudonocardiaceae</taxon>
        <taxon>Prauserella</taxon>
    </lineage>
</organism>
<dbReference type="GO" id="GO:0003908">
    <property type="term" value="F:methylated-DNA-[protein]-cysteine S-methyltransferase activity"/>
    <property type="evidence" value="ECO:0007669"/>
    <property type="project" value="UniProtKB-EC"/>
</dbReference>
<evidence type="ECO:0000256" key="3">
    <source>
        <dbReference type="ARBA" id="ARBA00022679"/>
    </source>
</evidence>
<dbReference type="PANTHER" id="PTHR10815">
    <property type="entry name" value="METHYLATED-DNA--PROTEIN-CYSTEINE METHYLTRANSFERASE"/>
    <property type="match status" value="1"/>
</dbReference>
<dbReference type="NCBIfam" id="TIGR00589">
    <property type="entry name" value="ogt"/>
    <property type="match status" value="1"/>
</dbReference>
<dbReference type="PROSITE" id="PS00374">
    <property type="entry name" value="MGMT"/>
    <property type="match status" value="1"/>
</dbReference>
<dbReference type="Pfam" id="PF01035">
    <property type="entry name" value="DNA_binding_1"/>
    <property type="match status" value="1"/>
</dbReference>
<evidence type="ECO:0000256" key="6">
    <source>
        <dbReference type="ARBA" id="ARBA00049348"/>
    </source>
</evidence>
<keyword evidence="3 8" id="KW-0808">Transferase</keyword>
<dbReference type="InterPro" id="IPR036388">
    <property type="entry name" value="WH-like_DNA-bd_sf"/>
</dbReference>
<dbReference type="EMBL" id="JBHUOF010000034">
    <property type="protein sequence ID" value="MFD2801583.1"/>
    <property type="molecule type" value="Genomic_DNA"/>
</dbReference>
<sequence>MAQGFTLFDTAIGQCGIAWDGRTVIGSQLPEGSAERTRARLERRFPGAVEHDPPGTVRRAIAAVTALLSGEGAAPLAEVPLDLSRVPRFHARVYEVARTIPPGTTLTYGEIARRLGEPGAARAVGQALGANPFAPIVPCHRVLAADGGTGGFSANGGVATKRRMLEIEGVYLEEPTLFDV</sequence>
<dbReference type="EC" id="2.1.1.63" evidence="8"/>
<dbReference type="InterPro" id="IPR036631">
    <property type="entry name" value="MGMT_N_sf"/>
</dbReference>
<keyword evidence="5" id="KW-0234">DNA repair</keyword>
<evidence type="ECO:0000256" key="5">
    <source>
        <dbReference type="ARBA" id="ARBA00023204"/>
    </source>
</evidence>
<comment type="catalytic activity">
    <reaction evidence="1">
        <text>a 4-O-methyl-thymidine in DNA + L-cysteinyl-[protein] = a thymidine in DNA + S-methyl-L-cysteinyl-[protein]</text>
        <dbReference type="Rhea" id="RHEA:53428"/>
        <dbReference type="Rhea" id="RHEA-COMP:10131"/>
        <dbReference type="Rhea" id="RHEA-COMP:10132"/>
        <dbReference type="Rhea" id="RHEA-COMP:13555"/>
        <dbReference type="Rhea" id="RHEA-COMP:13556"/>
        <dbReference type="ChEBI" id="CHEBI:29950"/>
        <dbReference type="ChEBI" id="CHEBI:82612"/>
        <dbReference type="ChEBI" id="CHEBI:137386"/>
        <dbReference type="ChEBI" id="CHEBI:137387"/>
        <dbReference type="EC" id="2.1.1.63"/>
    </reaction>
</comment>